<comment type="catalytic activity">
    <reaction evidence="8 15">
        <text>UDP-N-acetyl-alpha-D-muramoyl-L-alanyl-D-glutamate + meso-2,6-diaminopimelate + ATP = UDP-N-acetyl-alpha-D-muramoyl-L-alanyl-gamma-D-glutamyl-meso-2,6-diaminopimelate + ADP + phosphate + H(+)</text>
        <dbReference type="Rhea" id="RHEA:23676"/>
        <dbReference type="ChEBI" id="CHEBI:15378"/>
        <dbReference type="ChEBI" id="CHEBI:30616"/>
        <dbReference type="ChEBI" id="CHEBI:43474"/>
        <dbReference type="ChEBI" id="CHEBI:57791"/>
        <dbReference type="ChEBI" id="CHEBI:83900"/>
        <dbReference type="ChEBI" id="CHEBI:83905"/>
        <dbReference type="ChEBI" id="CHEBI:456216"/>
        <dbReference type="EC" id="6.3.2.13"/>
    </reaction>
</comment>
<organism evidence="20 21">
    <name type="scientific">Paraliobacillus ryukyuensis</name>
    <dbReference type="NCBI Taxonomy" id="200904"/>
    <lineage>
        <taxon>Bacteria</taxon>
        <taxon>Bacillati</taxon>
        <taxon>Bacillota</taxon>
        <taxon>Bacilli</taxon>
        <taxon>Bacillales</taxon>
        <taxon>Bacillaceae</taxon>
        <taxon>Paraliobacillus</taxon>
    </lineage>
</organism>
<feature type="binding site" evidence="15">
    <location>
        <position position="460"/>
    </location>
    <ligand>
        <name>meso-2,6-diaminopimelate</name>
        <dbReference type="ChEBI" id="CHEBI:57791"/>
    </ligand>
</feature>
<dbReference type="NCBIfam" id="NF001124">
    <property type="entry name" value="PRK00139.1-2"/>
    <property type="match status" value="1"/>
</dbReference>
<proteinExistence type="inferred from homology"/>
<feature type="binding site" evidence="15">
    <location>
        <position position="386"/>
    </location>
    <ligand>
        <name>meso-2,6-diaminopimelate</name>
        <dbReference type="ChEBI" id="CHEBI:57791"/>
    </ligand>
</feature>
<keyword evidence="15" id="KW-0547">Nucleotide-binding</keyword>
<feature type="binding site" evidence="15">
    <location>
        <position position="152"/>
    </location>
    <ligand>
        <name>UDP-N-acetyl-alpha-D-muramoyl-L-alanyl-D-glutamate</name>
        <dbReference type="ChEBI" id="CHEBI:83900"/>
    </ligand>
</feature>
<dbReference type="SUPFAM" id="SSF53623">
    <property type="entry name" value="MurD-like peptide ligases, catalytic domain"/>
    <property type="match status" value="1"/>
</dbReference>
<evidence type="ECO:0000256" key="11">
    <source>
        <dbReference type="ARBA" id="ARBA00072883"/>
    </source>
</evidence>
<keyword evidence="21" id="KW-1185">Reference proteome</keyword>
<dbReference type="HAMAP" id="MF_00208">
    <property type="entry name" value="MurE"/>
    <property type="match status" value="1"/>
</dbReference>
<feature type="domain" description="Mur ligase central" evidence="19">
    <location>
        <begin position="109"/>
        <end position="315"/>
    </location>
</feature>
<dbReference type="InterPro" id="IPR036565">
    <property type="entry name" value="Mur-like_cat_sf"/>
</dbReference>
<evidence type="ECO:0000259" key="19">
    <source>
        <dbReference type="Pfam" id="PF08245"/>
    </source>
</evidence>
<feature type="binding site" evidence="15">
    <location>
        <position position="188"/>
    </location>
    <ligand>
        <name>UDP-N-acetyl-alpha-D-muramoyl-L-alanyl-D-glutamate</name>
        <dbReference type="ChEBI" id="CHEBI:83900"/>
    </ligand>
</feature>
<feature type="binding site" evidence="15">
    <location>
        <begin position="410"/>
        <end position="413"/>
    </location>
    <ligand>
        <name>meso-2,6-diaminopimelate</name>
        <dbReference type="ChEBI" id="CHEBI:57791"/>
    </ligand>
</feature>
<comment type="function">
    <text evidence="9 15">Catalyzes the addition of meso-diaminopimelic acid to the nucleotide precursor UDP-N-acetylmuramoyl-L-alanyl-D-glutamate (UMAG) in the biosynthesis of bacterial cell-wall peptidoglycan.</text>
</comment>
<feature type="domain" description="Mur ligase N-terminal catalytic" evidence="17">
    <location>
        <begin position="24"/>
        <end position="96"/>
    </location>
</feature>
<keyword evidence="15" id="KW-0963">Cytoplasm</keyword>
<keyword evidence="15" id="KW-0067">ATP-binding</keyword>
<evidence type="ECO:0000256" key="14">
    <source>
        <dbReference type="ARBA" id="ARBA00081560"/>
    </source>
</evidence>
<keyword evidence="15 20" id="KW-0436">Ligase</keyword>
<dbReference type="InterPro" id="IPR035911">
    <property type="entry name" value="MurE/MurF_N"/>
</dbReference>
<keyword evidence="5 15" id="KW-0573">Peptidoglycan synthesis</keyword>
<comment type="similarity">
    <text evidence="2 15">Belongs to the MurCDEF family. MurE subfamily.</text>
</comment>
<comment type="PTM">
    <text evidence="15">Carboxylation is probably crucial for Mg(2+) binding and, consequently, for the gamma-phosphate positioning of ATP.</text>
</comment>
<evidence type="ECO:0000256" key="2">
    <source>
        <dbReference type="ARBA" id="ARBA00005898"/>
    </source>
</evidence>
<dbReference type="GO" id="GO:0008765">
    <property type="term" value="F:UDP-N-acetylmuramoylalanyl-D-glutamate-2,6-diaminopimelate ligase activity"/>
    <property type="evidence" value="ECO:0007669"/>
    <property type="project" value="UniProtKB-UniRule"/>
</dbReference>
<evidence type="ECO:0000313" key="20">
    <source>
        <dbReference type="EMBL" id="RBP01894.1"/>
    </source>
</evidence>
<dbReference type="Gene3D" id="3.40.1390.10">
    <property type="entry name" value="MurE/MurF, N-terminal domain"/>
    <property type="match status" value="1"/>
</dbReference>
<dbReference type="PANTHER" id="PTHR23135:SF4">
    <property type="entry name" value="UDP-N-ACETYLMURAMOYL-L-ALANYL-D-GLUTAMATE--2,6-DIAMINOPIMELATE LIGASE MURE HOMOLOG, CHLOROPLASTIC"/>
    <property type="match status" value="1"/>
</dbReference>
<dbReference type="Pfam" id="PF01225">
    <property type="entry name" value="Mur_ligase"/>
    <property type="match status" value="1"/>
</dbReference>
<evidence type="ECO:0000256" key="3">
    <source>
        <dbReference type="ARBA" id="ARBA00022618"/>
    </source>
</evidence>
<evidence type="ECO:0000313" key="21">
    <source>
        <dbReference type="Proteomes" id="UP000252254"/>
    </source>
</evidence>
<dbReference type="Gene3D" id="3.40.1190.10">
    <property type="entry name" value="Mur-like, catalytic domain"/>
    <property type="match status" value="1"/>
</dbReference>
<evidence type="ECO:0000256" key="10">
    <source>
        <dbReference type="ARBA" id="ARBA00066633"/>
    </source>
</evidence>
<keyword evidence="7 15" id="KW-0961">Cell wall biogenesis/degradation</keyword>
<dbReference type="GO" id="GO:0005737">
    <property type="term" value="C:cytoplasm"/>
    <property type="evidence" value="ECO:0007669"/>
    <property type="project" value="UniProtKB-SubCell"/>
</dbReference>
<comment type="pathway">
    <text evidence="1 15 16">Cell wall biogenesis; peptidoglycan biosynthesis.</text>
</comment>
<comment type="caution">
    <text evidence="15">Lacks conserved residue(s) required for the propagation of feature annotation.</text>
</comment>
<dbReference type="GO" id="GO:0008360">
    <property type="term" value="P:regulation of cell shape"/>
    <property type="evidence" value="ECO:0007669"/>
    <property type="project" value="UniProtKB-KW"/>
</dbReference>
<evidence type="ECO:0000256" key="7">
    <source>
        <dbReference type="ARBA" id="ARBA00023316"/>
    </source>
</evidence>
<dbReference type="InterPro" id="IPR000713">
    <property type="entry name" value="Mur_ligase_N"/>
</dbReference>
<evidence type="ECO:0000259" key="17">
    <source>
        <dbReference type="Pfam" id="PF01225"/>
    </source>
</evidence>
<dbReference type="STRING" id="200904.GCA_900168775_01473"/>
<dbReference type="PANTHER" id="PTHR23135">
    <property type="entry name" value="MUR LIGASE FAMILY MEMBER"/>
    <property type="match status" value="1"/>
</dbReference>
<accession>A0A366EHQ2</accession>
<gene>
    <name evidence="15" type="primary">murE</name>
    <name evidence="20" type="ORF">DES48_101641</name>
</gene>
<evidence type="ECO:0000256" key="4">
    <source>
        <dbReference type="ARBA" id="ARBA00022960"/>
    </source>
</evidence>
<dbReference type="SUPFAM" id="SSF53244">
    <property type="entry name" value="MurD-like peptide ligases, peptide-binding domain"/>
    <property type="match status" value="1"/>
</dbReference>
<comment type="cofactor">
    <cofactor evidence="15">
        <name>Mg(2+)</name>
        <dbReference type="ChEBI" id="CHEBI:18420"/>
    </cofactor>
</comment>
<feature type="short sequence motif" description="Meso-diaminopimelate recognition motif" evidence="15">
    <location>
        <begin position="410"/>
        <end position="413"/>
    </location>
</feature>
<evidence type="ECO:0000256" key="8">
    <source>
        <dbReference type="ARBA" id="ARBA00050251"/>
    </source>
</evidence>
<protein>
    <recommendedName>
        <fullName evidence="11 15">UDP-N-acetylmuramoyl-L-alanyl-D-glutamate--2,6-diaminopimelate ligase</fullName>
        <ecNumber evidence="10 15">6.3.2.13</ecNumber>
    </recommendedName>
    <alternativeName>
        <fullName evidence="12 15">Meso-A2pm-adding enzyme</fullName>
    </alternativeName>
    <alternativeName>
        <fullName evidence="13 15">Meso-diaminopimelate-adding enzyme</fullName>
    </alternativeName>
    <alternativeName>
        <fullName evidence="14 15">UDP-MurNAc-L-Ala-D-Glu:meso-diaminopimelate ligase</fullName>
    </alternativeName>
    <alternativeName>
        <fullName evidence="15">UDP-MurNAc-tripeptide synthetase</fullName>
    </alternativeName>
    <alternativeName>
        <fullName evidence="15">UDP-N-acetylmuramyl-tripeptide synthetase</fullName>
    </alternativeName>
</protein>
<dbReference type="SUPFAM" id="SSF63418">
    <property type="entry name" value="MurE/MurF N-terminal domain"/>
    <property type="match status" value="1"/>
</dbReference>
<dbReference type="InterPro" id="IPR004101">
    <property type="entry name" value="Mur_ligase_C"/>
</dbReference>
<dbReference type="EMBL" id="QNRI01000001">
    <property type="protein sequence ID" value="RBP01894.1"/>
    <property type="molecule type" value="Genomic_DNA"/>
</dbReference>
<dbReference type="GO" id="GO:0005524">
    <property type="term" value="F:ATP binding"/>
    <property type="evidence" value="ECO:0007669"/>
    <property type="project" value="UniProtKB-UniRule"/>
</dbReference>
<evidence type="ECO:0000256" key="12">
    <source>
        <dbReference type="ARBA" id="ARBA00075482"/>
    </source>
</evidence>
<evidence type="ECO:0000256" key="15">
    <source>
        <dbReference type="HAMAP-Rule" id="MF_00208"/>
    </source>
</evidence>
<dbReference type="AlphaFoldDB" id="A0A366EHQ2"/>
<dbReference type="NCBIfam" id="TIGR01085">
    <property type="entry name" value="murE"/>
    <property type="match status" value="1"/>
</dbReference>
<feature type="binding site" evidence="15">
    <location>
        <begin position="111"/>
        <end position="117"/>
    </location>
    <ligand>
        <name>ATP</name>
        <dbReference type="ChEBI" id="CHEBI:30616"/>
    </ligand>
</feature>
<dbReference type="GO" id="GO:0051301">
    <property type="term" value="P:cell division"/>
    <property type="evidence" value="ECO:0007669"/>
    <property type="project" value="UniProtKB-KW"/>
</dbReference>
<dbReference type="GO" id="GO:0071555">
    <property type="term" value="P:cell wall organization"/>
    <property type="evidence" value="ECO:0007669"/>
    <property type="project" value="UniProtKB-KW"/>
</dbReference>
<dbReference type="Proteomes" id="UP000252254">
    <property type="component" value="Unassembled WGS sequence"/>
</dbReference>
<dbReference type="InterPro" id="IPR005761">
    <property type="entry name" value="UDP-N-AcMur-Glu-dNH2Pim_ligase"/>
</dbReference>
<evidence type="ECO:0000256" key="1">
    <source>
        <dbReference type="ARBA" id="ARBA00004752"/>
    </source>
</evidence>
<feature type="binding site" evidence="15">
    <location>
        <begin position="153"/>
        <end position="154"/>
    </location>
    <ligand>
        <name>UDP-N-acetyl-alpha-D-muramoyl-L-alanyl-D-glutamate</name>
        <dbReference type="ChEBI" id="CHEBI:83900"/>
    </ligand>
</feature>
<dbReference type="FunFam" id="3.90.190.20:FF:000006">
    <property type="entry name" value="UDP-N-acetylmuramoyl-L-alanyl-D-glutamate--2,6-diaminopimelate ligase"/>
    <property type="match status" value="1"/>
</dbReference>
<keyword evidence="6 15" id="KW-0131">Cell cycle</keyword>
<dbReference type="UniPathway" id="UPA00219"/>
<dbReference type="NCBIfam" id="NF001126">
    <property type="entry name" value="PRK00139.1-4"/>
    <property type="match status" value="1"/>
</dbReference>
<dbReference type="Pfam" id="PF02875">
    <property type="entry name" value="Mur_ligase_C"/>
    <property type="match status" value="1"/>
</dbReference>
<evidence type="ECO:0000256" key="6">
    <source>
        <dbReference type="ARBA" id="ARBA00023306"/>
    </source>
</evidence>
<feature type="domain" description="Mur ligase C-terminal" evidence="18">
    <location>
        <begin position="337"/>
        <end position="462"/>
    </location>
</feature>
<evidence type="ECO:0000256" key="13">
    <source>
        <dbReference type="ARBA" id="ARBA00076158"/>
    </source>
</evidence>
<keyword evidence="3 15" id="KW-0132">Cell division</keyword>
<dbReference type="EC" id="6.3.2.13" evidence="10 15"/>
<reference evidence="20 21" key="1">
    <citation type="submission" date="2018-06" db="EMBL/GenBank/DDBJ databases">
        <title>Genomic Encyclopedia of Type Strains, Phase IV (KMG-IV): sequencing the most valuable type-strain genomes for metagenomic binning, comparative biology and taxonomic classification.</title>
        <authorList>
            <person name="Goeker M."/>
        </authorList>
    </citation>
    <scope>NUCLEOTIDE SEQUENCE [LARGE SCALE GENOMIC DNA]</scope>
    <source>
        <strain evidence="20 21">DSM 15140</strain>
    </source>
</reference>
<keyword evidence="4 15" id="KW-0133">Cell shape</keyword>
<feature type="binding site" evidence="15">
    <location>
        <position position="32"/>
    </location>
    <ligand>
        <name>UDP-N-acetyl-alpha-D-muramoyl-L-alanyl-D-glutamate</name>
        <dbReference type="ChEBI" id="CHEBI:83900"/>
    </ligand>
</feature>
<dbReference type="RefSeq" id="WP_113866747.1">
    <property type="nucleotide sequence ID" value="NZ_BAABQN010000001.1"/>
</dbReference>
<dbReference type="InterPro" id="IPR036615">
    <property type="entry name" value="Mur_ligase_C_dom_sf"/>
</dbReference>
<comment type="caution">
    <text evidence="20">The sequence shown here is derived from an EMBL/GenBank/DDBJ whole genome shotgun (WGS) entry which is preliminary data.</text>
</comment>
<comment type="subcellular location">
    <subcellularLocation>
        <location evidence="15 16">Cytoplasm</location>
    </subcellularLocation>
</comment>
<feature type="binding site" evidence="15">
    <location>
        <position position="464"/>
    </location>
    <ligand>
        <name>meso-2,6-diaminopimelate</name>
        <dbReference type="ChEBI" id="CHEBI:57791"/>
    </ligand>
</feature>
<feature type="modified residue" description="N6-carboxylysine" evidence="15">
    <location>
        <position position="220"/>
    </location>
</feature>
<keyword evidence="15" id="KW-0460">Magnesium</keyword>
<evidence type="ECO:0000256" key="9">
    <source>
        <dbReference type="ARBA" id="ARBA00056782"/>
    </source>
</evidence>
<name>A0A366EHQ2_9BACI</name>
<evidence type="ECO:0000259" key="18">
    <source>
        <dbReference type="Pfam" id="PF02875"/>
    </source>
</evidence>
<feature type="binding site" evidence="15">
    <location>
        <position position="180"/>
    </location>
    <ligand>
        <name>UDP-N-acetyl-alpha-D-muramoyl-L-alanyl-D-glutamate</name>
        <dbReference type="ChEBI" id="CHEBI:83900"/>
    </ligand>
</feature>
<dbReference type="GO" id="GO:0000287">
    <property type="term" value="F:magnesium ion binding"/>
    <property type="evidence" value="ECO:0007669"/>
    <property type="project" value="UniProtKB-UniRule"/>
</dbReference>
<dbReference type="OrthoDB" id="9800958at2"/>
<evidence type="ECO:0000256" key="5">
    <source>
        <dbReference type="ARBA" id="ARBA00022984"/>
    </source>
</evidence>
<dbReference type="InterPro" id="IPR013221">
    <property type="entry name" value="Mur_ligase_cen"/>
</dbReference>
<sequence length="490" mass="53998">MKQLEELVKLIPQIAEDNTIPSVEITGITVDSRQVKPGYLFFCIVGYTVDGHDFVEQAIANGASAIVAEKPLPDCAVPVIYARDVVKTLAIVANAFYDSPTQQLSLIGVTGTNGKTTVTNLINEMLQANNHITGTIGTIQMTIANQSYRVANTTPEASFLQHSFDQMVKEKVDTAVMEVSSHALELGRVNGCDFDIAVFTNLSQDHLNYHGTMENYFLAKSRLFQQLGNSYAKEKPKYAVINADDDYSTRLIHQTVQPTLTYGIIEEADVRAENIVLNENGCDFCLQTYKGSIDIHSKLMGKFSIYNMLAAATAALLRDIPLAIIKKVLETTNGVSGRFEPVNRGQSYGVIVDYAHTPDSLQNVLQTIKEFAKGKVYVIVGCGGDRDKTKRPFMAEIACKYADQAIFTSDNPRTENPGSILEDMIVGLNHTNYQLEVDRRKAIEKTIALADESDMILIAGKGHETYQIVGKEMVPFDDREIAANAIMENS</sequence>
<dbReference type="Gene3D" id="3.90.190.20">
    <property type="entry name" value="Mur ligase, C-terminal domain"/>
    <property type="match status" value="1"/>
</dbReference>
<evidence type="ECO:0000256" key="16">
    <source>
        <dbReference type="RuleBase" id="RU004135"/>
    </source>
</evidence>
<dbReference type="Pfam" id="PF08245">
    <property type="entry name" value="Mur_ligase_M"/>
    <property type="match status" value="1"/>
</dbReference>
<dbReference type="GO" id="GO:0009252">
    <property type="term" value="P:peptidoglycan biosynthetic process"/>
    <property type="evidence" value="ECO:0007669"/>
    <property type="project" value="UniProtKB-UniRule"/>
</dbReference>